<keyword evidence="4" id="KW-1185">Reference proteome</keyword>
<dbReference type="Gene3D" id="3.40.50.2000">
    <property type="entry name" value="Glycogen Phosphorylase B"/>
    <property type="match status" value="2"/>
</dbReference>
<dbReference type="CDD" id="cd03820">
    <property type="entry name" value="GT4_AmsD-like"/>
    <property type="match status" value="1"/>
</dbReference>
<protein>
    <submittedName>
        <fullName evidence="3">Glycosyltransferase involved in cell wall bisynthesis</fullName>
    </submittedName>
</protein>
<evidence type="ECO:0000259" key="1">
    <source>
        <dbReference type="Pfam" id="PF00534"/>
    </source>
</evidence>
<dbReference type="PANTHER" id="PTHR12526">
    <property type="entry name" value="GLYCOSYLTRANSFERASE"/>
    <property type="match status" value="1"/>
</dbReference>
<evidence type="ECO:0000313" key="3">
    <source>
        <dbReference type="EMBL" id="SHF94537.1"/>
    </source>
</evidence>
<dbReference type="Pfam" id="PF00534">
    <property type="entry name" value="Glycos_transf_1"/>
    <property type="match status" value="1"/>
</dbReference>
<keyword evidence="3" id="KW-0808">Transferase</keyword>
<dbReference type="STRING" id="1346286.SAMN05444362_112101"/>
<dbReference type="Proteomes" id="UP000184480">
    <property type="component" value="Unassembled WGS sequence"/>
</dbReference>
<name>A0A1M5FSL5_9BACT</name>
<organism evidence="3 4">
    <name type="scientific">Dysgonomonas macrotermitis</name>
    <dbReference type="NCBI Taxonomy" id="1346286"/>
    <lineage>
        <taxon>Bacteria</taxon>
        <taxon>Pseudomonadati</taxon>
        <taxon>Bacteroidota</taxon>
        <taxon>Bacteroidia</taxon>
        <taxon>Bacteroidales</taxon>
        <taxon>Dysgonomonadaceae</taxon>
        <taxon>Dysgonomonas</taxon>
    </lineage>
</organism>
<gene>
    <name evidence="3" type="ORF">SAMN05444362_112101</name>
</gene>
<evidence type="ECO:0000259" key="2">
    <source>
        <dbReference type="Pfam" id="PF13439"/>
    </source>
</evidence>
<sequence length="385" mass="44686">MKIVYCLIDSSPSGGMERIVCAKANYLADHMGYDITIITTDREGKANFFDFSPRIRFIDLDINYRYLHGKNFVRRLLEQLRKRRLHKKRLEDILKELKPDICISTYTHEFTILPKMSDRSKRVAEIHFCKHYKEIEYSLLNASFLRKQKALWAEKNKSRYVNRYEAFVVLTEDDAAKWSKFKNVRVIPNVLPFVSERISLRQERRVISLGRLTPQKGFSRLIDIWKIVVSKCPDWHLDIYGTGEEYQVLSEKIISRQLSNGITIHSPEEDVESIYTQASVYAMSSVYEGFGLVLAEAMSCGLPCVAFDCPSGPSEIISDGEDGYLVPDGDINLFADRLIRLIDDEALRNRMGEKACENSKRFLPENIMPRWVELFEDVKNNRRNG</sequence>
<evidence type="ECO:0000313" key="4">
    <source>
        <dbReference type="Proteomes" id="UP000184480"/>
    </source>
</evidence>
<proteinExistence type="predicted"/>
<dbReference type="AlphaFoldDB" id="A0A1M5FSL5"/>
<dbReference type="InterPro" id="IPR001296">
    <property type="entry name" value="Glyco_trans_1"/>
</dbReference>
<feature type="domain" description="Glycosyltransferase subfamily 4-like N-terminal" evidence="2">
    <location>
        <begin position="14"/>
        <end position="189"/>
    </location>
</feature>
<dbReference type="EMBL" id="FQUC01000012">
    <property type="protein sequence ID" value="SHF94537.1"/>
    <property type="molecule type" value="Genomic_DNA"/>
</dbReference>
<dbReference type="GO" id="GO:0016757">
    <property type="term" value="F:glycosyltransferase activity"/>
    <property type="evidence" value="ECO:0007669"/>
    <property type="project" value="InterPro"/>
</dbReference>
<dbReference type="PANTHER" id="PTHR12526:SF630">
    <property type="entry name" value="GLYCOSYLTRANSFERASE"/>
    <property type="match status" value="1"/>
</dbReference>
<accession>A0A1M5FSL5</accession>
<dbReference type="InterPro" id="IPR028098">
    <property type="entry name" value="Glyco_trans_4-like_N"/>
</dbReference>
<dbReference type="RefSeq" id="WP_062180733.1">
    <property type="nucleotide sequence ID" value="NZ_BBXL01000011.1"/>
</dbReference>
<dbReference type="Pfam" id="PF13439">
    <property type="entry name" value="Glyco_transf_4"/>
    <property type="match status" value="1"/>
</dbReference>
<feature type="domain" description="Glycosyl transferase family 1" evidence="1">
    <location>
        <begin position="202"/>
        <end position="355"/>
    </location>
</feature>
<reference evidence="4" key="1">
    <citation type="submission" date="2016-11" db="EMBL/GenBank/DDBJ databases">
        <authorList>
            <person name="Varghese N."/>
            <person name="Submissions S."/>
        </authorList>
    </citation>
    <scope>NUCLEOTIDE SEQUENCE [LARGE SCALE GENOMIC DNA]</scope>
    <source>
        <strain evidence="4">DSM 27370</strain>
    </source>
</reference>
<dbReference type="OrthoDB" id="9811239at2"/>
<dbReference type="SUPFAM" id="SSF53756">
    <property type="entry name" value="UDP-Glycosyltransferase/glycogen phosphorylase"/>
    <property type="match status" value="1"/>
</dbReference>